<reference evidence="1" key="1">
    <citation type="journal article" date="2014" name="Front. Microbiol.">
        <title>High frequency of phylogenetically diverse reductive dehalogenase-homologous genes in deep subseafloor sedimentary metagenomes.</title>
        <authorList>
            <person name="Kawai M."/>
            <person name="Futagami T."/>
            <person name="Toyoda A."/>
            <person name="Takaki Y."/>
            <person name="Nishi S."/>
            <person name="Hori S."/>
            <person name="Arai W."/>
            <person name="Tsubouchi T."/>
            <person name="Morono Y."/>
            <person name="Uchiyama I."/>
            <person name="Ito T."/>
            <person name="Fujiyama A."/>
            <person name="Inagaki F."/>
            <person name="Takami H."/>
        </authorList>
    </citation>
    <scope>NUCLEOTIDE SEQUENCE</scope>
    <source>
        <strain evidence="1">Expedition CK06-06</strain>
    </source>
</reference>
<organism evidence="1">
    <name type="scientific">marine sediment metagenome</name>
    <dbReference type="NCBI Taxonomy" id="412755"/>
    <lineage>
        <taxon>unclassified sequences</taxon>
        <taxon>metagenomes</taxon>
        <taxon>ecological metagenomes</taxon>
    </lineage>
</organism>
<accession>X0U5I2</accession>
<protein>
    <submittedName>
        <fullName evidence="1">Uncharacterized protein</fullName>
    </submittedName>
</protein>
<sequence>NAAIGIINSAIRGINRVNPFKDIPQIPTVSTPSFAEGGGLVGGGVALVGEKGPEVVRLGAGDRVFPMDRLGGGGRPINVQVVLDGRVIASAVGPHLTDDIQLHTGYRR</sequence>
<gene>
    <name evidence="1" type="ORF">S01H1_26102</name>
</gene>
<name>X0U5I2_9ZZZZ</name>
<dbReference type="EMBL" id="BARS01015807">
    <property type="protein sequence ID" value="GAF94601.1"/>
    <property type="molecule type" value="Genomic_DNA"/>
</dbReference>
<proteinExistence type="predicted"/>
<feature type="non-terminal residue" evidence="1">
    <location>
        <position position="1"/>
    </location>
</feature>
<dbReference type="AlphaFoldDB" id="X0U5I2"/>
<comment type="caution">
    <text evidence="1">The sequence shown here is derived from an EMBL/GenBank/DDBJ whole genome shotgun (WGS) entry which is preliminary data.</text>
</comment>
<evidence type="ECO:0000313" key="1">
    <source>
        <dbReference type="EMBL" id="GAF94601.1"/>
    </source>
</evidence>